<dbReference type="GO" id="GO:0004038">
    <property type="term" value="F:allantoinase activity"/>
    <property type="evidence" value="ECO:0007669"/>
    <property type="project" value="TreeGrafter"/>
</dbReference>
<dbReference type="AlphaFoldDB" id="A0A838BS58"/>
<dbReference type="InterPro" id="IPR006680">
    <property type="entry name" value="Amidohydro-rel"/>
</dbReference>
<dbReference type="Gene3D" id="2.30.40.10">
    <property type="entry name" value="Urease, subunit C, domain 1"/>
    <property type="match status" value="1"/>
</dbReference>
<evidence type="ECO:0000256" key="5">
    <source>
        <dbReference type="ARBA" id="ARBA00022801"/>
    </source>
</evidence>
<keyword evidence="5 7" id="KW-0378">Hydrolase</keyword>
<dbReference type="Proteomes" id="UP000572984">
    <property type="component" value="Unassembled WGS sequence"/>
</dbReference>
<dbReference type="NCBIfam" id="TIGR00857">
    <property type="entry name" value="pyrC_multi"/>
    <property type="match status" value="1"/>
</dbReference>
<dbReference type="NCBIfam" id="NF006559">
    <property type="entry name" value="PRK09060.1"/>
    <property type="match status" value="1"/>
</dbReference>
<protein>
    <submittedName>
        <fullName evidence="7">Dihydroorotase</fullName>
        <ecNumber evidence="7">3.5.2.3</ecNumber>
    </submittedName>
</protein>
<dbReference type="SUPFAM" id="SSF51338">
    <property type="entry name" value="Composite domain of metallo-dependent hydrolases"/>
    <property type="match status" value="1"/>
</dbReference>
<dbReference type="GO" id="GO:0005737">
    <property type="term" value="C:cytoplasm"/>
    <property type="evidence" value="ECO:0007669"/>
    <property type="project" value="TreeGrafter"/>
</dbReference>
<comment type="caution">
    <text evidence="7">The sequence shown here is derived from an EMBL/GenBank/DDBJ whole genome shotgun (WGS) entry which is preliminary data.</text>
</comment>
<feature type="domain" description="Amidohydrolase-related" evidence="6">
    <location>
        <begin position="78"/>
        <end position="445"/>
    </location>
</feature>
<dbReference type="InterPro" id="IPR002195">
    <property type="entry name" value="Dihydroorotase_CS"/>
</dbReference>
<gene>
    <name evidence="7" type="ORF">H0S73_19275</name>
</gene>
<sequence>MPALLIVTSVTYARSAAASRDEIAMPQTFDLILKGGIVVNHDGRVERDIGVRDGRIAAIGDLSRASAAREIDCRGLHILPGVIDSQVHFREPGLDHKEDLETGSRAAVMGGVTAVFEMPNTDPQTTTPEALADKVRRGHHRMHCDFAFWVGGTHENAAHVPELERLPGAAGIKVFMGSSTGSLLVEDDEGIASILRRTRRRAAFHSEDEAMLRERKGLRVEGDPRSHPVWRSAEVALACTQRLVRISRETGARIHVLHITTAEEMALLKNHKDLVTVEVTPHHLTLAGPEDYERLGTYIQMNPPVRDELHRAALWQGLDEGIADVLGSDHAPHTREEKDKTYPNTPSGMTGVQTLVPIMLDHVNASRLTLERFVDLTSAGPKRLFGIANKGRIAVGYDADFTVVDLKRTETITNDWIASKCGWTPYDGKKVTGWPIGTVVRGNVVMWDGSLEAPSQGEVVRFEETLGG</sequence>
<dbReference type="Gene3D" id="3.20.20.140">
    <property type="entry name" value="Metal-dependent hydrolases"/>
    <property type="match status" value="1"/>
</dbReference>
<evidence type="ECO:0000313" key="7">
    <source>
        <dbReference type="EMBL" id="MBA1158251.1"/>
    </source>
</evidence>
<evidence type="ECO:0000256" key="4">
    <source>
        <dbReference type="ARBA" id="ARBA00022723"/>
    </source>
</evidence>
<dbReference type="SUPFAM" id="SSF51556">
    <property type="entry name" value="Metallo-dependent hydrolases"/>
    <property type="match status" value="1"/>
</dbReference>
<proteinExistence type="inferred from homology"/>
<dbReference type="InterPro" id="IPR011059">
    <property type="entry name" value="Metal-dep_hydrolase_composite"/>
</dbReference>
<keyword evidence="8" id="KW-1185">Reference proteome</keyword>
<reference evidence="7 8" key="1">
    <citation type="submission" date="2020-07" db="EMBL/GenBank/DDBJ databases">
        <title>Draft genome and description of Microvirga mediterraneensis Marseille-Q2068 sp. nov.</title>
        <authorList>
            <person name="Boxberger M."/>
        </authorList>
    </citation>
    <scope>NUCLEOTIDE SEQUENCE [LARGE SCALE GENOMIC DNA]</scope>
    <source>
        <strain evidence="7 8">Marseille-Q2068</strain>
    </source>
</reference>
<evidence type="ECO:0000259" key="6">
    <source>
        <dbReference type="Pfam" id="PF01979"/>
    </source>
</evidence>
<dbReference type="GO" id="GO:0004151">
    <property type="term" value="F:dihydroorotase activity"/>
    <property type="evidence" value="ECO:0007669"/>
    <property type="project" value="UniProtKB-EC"/>
</dbReference>
<dbReference type="InterPro" id="IPR032466">
    <property type="entry name" value="Metal_Hydrolase"/>
</dbReference>
<evidence type="ECO:0000313" key="8">
    <source>
        <dbReference type="Proteomes" id="UP000572984"/>
    </source>
</evidence>
<dbReference type="EMBL" id="JACDXJ010000001">
    <property type="protein sequence ID" value="MBA1158251.1"/>
    <property type="molecule type" value="Genomic_DNA"/>
</dbReference>
<dbReference type="Pfam" id="PF01979">
    <property type="entry name" value="Amidohydro_1"/>
    <property type="match status" value="1"/>
</dbReference>
<keyword evidence="4" id="KW-0479">Metal-binding</keyword>
<comment type="function">
    <text evidence="2">Catalyzes the reversible cyclization of carbamoyl aspartate to dihydroorotate.</text>
</comment>
<evidence type="ECO:0000256" key="2">
    <source>
        <dbReference type="ARBA" id="ARBA00002368"/>
    </source>
</evidence>
<dbReference type="GO" id="GO:0006145">
    <property type="term" value="P:purine nucleobase catabolic process"/>
    <property type="evidence" value="ECO:0007669"/>
    <property type="project" value="TreeGrafter"/>
</dbReference>
<dbReference type="GO" id="GO:0046872">
    <property type="term" value="F:metal ion binding"/>
    <property type="evidence" value="ECO:0007669"/>
    <property type="project" value="UniProtKB-KW"/>
</dbReference>
<comment type="cofactor">
    <cofactor evidence="1">
        <name>Zn(2+)</name>
        <dbReference type="ChEBI" id="CHEBI:29105"/>
    </cofactor>
</comment>
<dbReference type="PANTHER" id="PTHR43668:SF4">
    <property type="entry name" value="ALLANTOINASE"/>
    <property type="match status" value="1"/>
</dbReference>
<dbReference type="PROSITE" id="PS00483">
    <property type="entry name" value="DIHYDROOROTASE_2"/>
    <property type="match status" value="1"/>
</dbReference>
<accession>A0A838BS58</accession>
<organism evidence="7 8">
    <name type="scientific">Microvirga mediterraneensis</name>
    <dbReference type="NCBI Taxonomy" id="2754695"/>
    <lineage>
        <taxon>Bacteria</taxon>
        <taxon>Pseudomonadati</taxon>
        <taxon>Pseudomonadota</taxon>
        <taxon>Alphaproteobacteria</taxon>
        <taxon>Hyphomicrobiales</taxon>
        <taxon>Methylobacteriaceae</taxon>
        <taxon>Microvirga</taxon>
    </lineage>
</organism>
<dbReference type="CDD" id="cd01318">
    <property type="entry name" value="DHOase_IIb"/>
    <property type="match status" value="1"/>
</dbReference>
<name>A0A838BS58_9HYPH</name>
<evidence type="ECO:0000256" key="1">
    <source>
        <dbReference type="ARBA" id="ARBA00001947"/>
    </source>
</evidence>
<dbReference type="EC" id="3.5.2.3" evidence="7"/>
<dbReference type="InterPro" id="IPR050138">
    <property type="entry name" value="DHOase/Allantoinase_Hydrolase"/>
</dbReference>
<comment type="similarity">
    <text evidence="3">Belongs to the metallo-dependent hydrolases superfamily. DHOase family. Class I DHOase subfamily.</text>
</comment>
<dbReference type="PANTHER" id="PTHR43668">
    <property type="entry name" value="ALLANTOINASE"/>
    <property type="match status" value="1"/>
</dbReference>
<evidence type="ECO:0000256" key="3">
    <source>
        <dbReference type="ARBA" id="ARBA00010286"/>
    </source>
</evidence>